<dbReference type="Gene3D" id="3.40.50.1820">
    <property type="entry name" value="alpha/beta hydrolase"/>
    <property type="match status" value="1"/>
</dbReference>
<sequence>MTSTDAEEMAAALGRRPVPPDATVAYGGHPDQVIDLYAPHDAVPGRPAPLAVLVHGGFWRQEYDRVHASPFAGRLAAAGFAVASVEYRRVGGAGGYPETLDDIAAAVDAVAEAAVKSLGAGVADPDSVVLTGHSAGGHLVLWSAARHRLPQDAPWHRCLPLPVRGVVALAPVADLRATVDLALDDNAAVQFLGDAGRLAQRLPHADPAGLLPTGIATTIVHGTTDSTVPPQVAEGFAATAEAAGQSVRRVWLDGVGHYALIDPDTAACATVVDELRRLVGVPGAVRPRS</sequence>
<evidence type="ECO:0000313" key="4">
    <source>
        <dbReference type="Proteomes" id="UP001057702"/>
    </source>
</evidence>
<dbReference type="EMBL" id="JANFNG010000009">
    <property type="protein sequence ID" value="MCQ4081651.1"/>
    <property type="molecule type" value="Genomic_DNA"/>
</dbReference>
<dbReference type="InterPro" id="IPR029058">
    <property type="entry name" value="AB_hydrolase_fold"/>
</dbReference>
<protein>
    <submittedName>
        <fullName evidence="3">Alpha/beta hydrolase</fullName>
    </submittedName>
</protein>
<evidence type="ECO:0000256" key="1">
    <source>
        <dbReference type="ARBA" id="ARBA00022801"/>
    </source>
</evidence>
<dbReference type="InterPro" id="IPR050300">
    <property type="entry name" value="GDXG_lipolytic_enzyme"/>
</dbReference>
<dbReference type="RefSeq" id="WP_255920560.1">
    <property type="nucleotide sequence ID" value="NZ_JANFNG010000009.1"/>
</dbReference>
<evidence type="ECO:0000259" key="2">
    <source>
        <dbReference type="Pfam" id="PF20434"/>
    </source>
</evidence>
<name>A0ABT1PVF5_9ACTN</name>
<keyword evidence="1 3" id="KW-0378">Hydrolase</keyword>
<keyword evidence="4" id="KW-1185">Reference proteome</keyword>
<feature type="domain" description="BD-FAE-like" evidence="2">
    <location>
        <begin position="34"/>
        <end position="236"/>
    </location>
</feature>
<dbReference type="PANTHER" id="PTHR48081">
    <property type="entry name" value="AB HYDROLASE SUPERFAMILY PROTEIN C4A8.06C"/>
    <property type="match status" value="1"/>
</dbReference>
<comment type="caution">
    <text evidence="3">The sequence shown here is derived from an EMBL/GenBank/DDBJ whole genome shotgun (WGS) entry which is preliminary data.</text>
</comment>
<dbReference type="SUPFAM" id="SSF53474">
    <property type="entry name" value="alpha/beta-Hydrolases"/>
    <property type="match status" value="1"/>
</dbReference>
<dbReference type="Proteomes" id="UP001057702">
    <property type="component" value="Unassembled WGS sequence"/>
</dbReference>
<gene>
    <name evidence="3" type="ORF">NGB36_13800</name>
</gene>
<dbReference type="GO" id="GO:0016787">
    <property type="term" value="F:hydrolase activity"/>
    <property type="evidence" value="ECO:0007669"/>
    <property type="project" value="UniProtKB-KW"/>
</dbReference>
<reference evidence="3" key="1">
    <citation type="submission" date="2022-06" db="EMBL/GenBank/DDBJ databases">
        <title>Draft genome sequence of Streptomyces sp. RB6PN25 isolated from peat swamp forest in Thailand.</title>
        <authorList>
            <person name="Duangmal K."/>
            <person name="Klaysubun C."/>
        </authorList>
    </citation>
    <scope>NUCLEOTIDE SEQUENCE</scope>
    <source>
        <strain evidence="3">RB6PN25</strain>
    </source>
</reference>
<dbReference type="InterPro" id="IPR049492">
    <property type="entry name" value="BD-FAE-like_dom"/>
</dbReference>
<evidence type="ECO:0000313" key="3">
    <source>
        <dbReference type="EMBL" id="MCQ4081651.1"/>
    </source>
</evidence>
<accession>A0ABT1PVF5</accession>
<organism evidence="3 4">
    <name type="scientific">Streptomyces humicola</name>
    <dbReference type="NCBI Taxonomy" id="2953240"/>
    <lineage>
        <taxon>Bacteria</taxon>
        <taxon>Bacillati</taxon>
        <taxon>Actinomycetota</taxon>
        <taxon>Actinomycetes</taxon>
        <taxon>Kitasatosporales</taxon>
        <taxon>Streptomycetaceae</taxon>
        <taxon>Streptomyces</taxon>
    </lineage>
</organism>
<dbReference type="Pfam" id="PF20434">
    <property type="entry name" value="BD-FAE"/>
    <property type="match status" value="1"/>
</dbReference>
<proteinExistence type="predicted"/>
<dbReference type="PANTHER" id="PTHR48081:SF33">
    <property type="entry name" value="KYNURENINE FORMAMIDASE"/>
    <property type="match status" value="1"/>
</dbReference>